<dbReference type="InterPro" id="IPR002477">
    <property type="entry name" value="Peptidoglycan-bd-like"/>
</dbReference>
<dbReference type="InterPro" id="IPR036365">
    <property type="entry name" value="PGBD-like_sf"/>
</dbReference>
<dbReference type="EMBL" id="CP151767">
    <property type="protein sequence ID" value="WZU68814.2"/>
    <property type="molecule type" value="Genomic_DNA"/>
</dbReference>
<reference evidence="3" key="1">
    <citation type="submission" date="2024-04" db="EMBL/GenBank/DDBJ databases">
        <title>Phylogenomic analyses of a clade within the roseobacter group suggest taxonomic reassignments of species of the genera Aestuariivita, Citreicella, Loktanella, Nautella, Pelagibaca, Ruegeria, Thalassobius, Thiobacimonas and Tropicibacter, and the proposal o.</title>
        <authorList>
            <person name="Jeon C.O."/>
        </authorList>
    </citation>
    <scope>NUCLEOTIDE SEQUENCE [LARGE SCALE GENOMIC DNA]</scope>
    <source>
        <strain evidence="3">SS1-5</strain>
    </source>
</reference>
<evidence type="ECO:0000313" key="3">
    <source>
        <dbReference type="Proteomes" id="UP001470809"/>
    </source>
</evidence>
<dbReference type="Proteomes" id="UP001470809">
    <property type="component" value="Chromosome"/>
</dbReference>
<evidence type="ECO:0000313" key="2">
    <source>
        <dbReference type="EMBL" id="WZU68814.2"/>
    </source>
</evidence>
<dbReference type="SUPFAM" id="SSF47090">
    <property type="entry name" value="PGBD-like"/>
    <property type="match status" value="1"/>
</dbReference>
<reference evidence="2 3" key="2">
    <citation type="submission" date="2024-08" db="EMBL/GenBank/DDBJ databases">
        <title>Phylogenomic analyses of a clade within the roseobacter group suggest taxonomic reassignments of species of the genera Aestuariivita, Citreicella, Loktanella, Nautella, Pelagibaca, Ruegeria, Thalassobius, Thiobacimonas and Tropicibacter, and the proposal o.</title>
        <authorList>
            <person name="Jeon C.O."/>
        </authorList>
    </citation>
    <scope>NUCLEOTIDE SEQUENCE [LARGE SCALE GENOMIC DNA]</scope>
    <source>
        <strain evidence="2 3">SS1-5</strain>
    </source>
</reference>
<name>A0AAN0MCI6_9RHOB</name>
<organism evidence="2 3">
    <name type="scientific">Yoonia rhodophyticola</name>
    <dbReference type="NCBI Taxonomy" id="3137370"/>
    <lineage>
        <taxon>Bacteria</taxon>
        <taxon>Pseudomonadati</taxon>
        <taxon>Pseudomonadota</taxon>
        <taxon>Alphaproteobacteria</taxon>
        <taxon>Rhodobacterales</taxon>
        <taxon>Paracoccaceae</taxon>
        <taxon>Yoonia</taxon>
    </lineage>
</organism>
<proteinExistence type="predicted"/>
<dbReference type="RefSeq" id="WP_373635749.1">
    <property type="nucleotide sequence ID" value="NZ_CP151767.2"/>
</dbReference>
<sequence length="260" mass="28584">MYILNDEVSDLASWFRDEIAFPGEIARGARGRKAQRVQEWLNLHGIGLVIDGDYGRITTAGVTKFQEKSGLPATGAVDHATFDALTRQMRDMLAPLPGAFNSFSDCVLAFAARYMTAHPREVGGQNRGPWVRFFMKGNEGKDWPWCAGFVTTLMEQAAEQMDASKPITGSFSCDSIAAQAKQKRKFLREGAANDGTVPGGSIFLVRRTSTDWTHTGIVTEAGDAMFGTIEGNTNDDGHREGYEVCKRLRGYGKKDFVVLD</sequence>
<keyword evidence="3" id="KW-1185">Reference proteome</keyword>
<dbReference type="AlphaFoldDB" id="A0AAN0MCI6"/>
<evidence type="ECO:0000259" key="1">
    <source>
        <dbReference type="Pfam" id="PF01471"/>
    </source>
</evidence>
<protein>
    <submittedName>
        <fullName evidence="2">Peptidoglycan-binding protein</fullName>
    </submittedName>
</protein>
<dbReference type="Pfam" id="PF01471">
    <property type="entry name" value="PG_binding_1"/>
    <property type="match status" value="1"/>
</dbReference>
<feature type="domain" description="Peptidoglycan binding-like" evidence="1">
    <location>
        <begin position="35"/>
        <end position="85"/>
    </location>
</feature>
<dbReference type="KEGG" id="yrh:AABB31_08075"/>
<accession>A0AAN0MCI6</accession>
<dbReference type="InterPro" id="IPR036366">
    <property type="entry name" value="PGBDSf"/>
</dbReference>
<gene>
    <name evidence="2" type="ORF">AABB31_08075</name>
</gene>
<dbReference type="Gene3D" id="1.10.101.10">
    <property type="entry name" value="PGBD-like superfamily/PGBD"/>
    <property type="match status" value="1"/>
</dbReference>